<comment type="caution">
    <text evidence="1">The sequence shown here is derived from an EMBL/GenBank/DDBJ whole genome shotgun (WGS) entry which is preliminary data.</text>
</comment>
<keyword evidence="2" id="KW-1185">Reference proteome</keyword>
<sequence>MPNSRFQLGLRPLSDAYCVNSYIHRARYILGCAEIYWGKYRGEKRVVMILHFGGKDFGLVMALTCRNPPLKLFGKDWWHYFSHTGEHK</sequence>
<accession>A0AAV4QTR6</accession>
<protein>
    <submittedName>
        <fullName evidence="1">Uncharacterized protein</fullName>
    </submittedName>
</protein>
<name>A0AAV4QTR6_CAEEX</name>
<gene>
    <name evidence="1" type="ORF">CEXT_538771</name>
</gene>
<evidence type="ECO:0000313" key="1">
    <source>
        <dbReference type="EMBL" id="GIY12224.1"/>
    </source>
</evidence>
<dbReference type="AlphaFoldDB" id="A0AAV4QTR6"/>
<reference evidence="1 2" key="1">
    <citation type="submission" date="2021-06" db="EMBL/GenBank/DDBJ databases">
        <title>Caerostris extrusa draft genome.</title>
        <authorList>
            <person name="Kono N."/>
            <person name="Arakawa K."/>
        </authorList>
    </citation>
    <scope>NUCLEOTIDE SEQUENCE [LARGE SCALE GENOMIC DNA]</scope>
</reference>
<dbReference type="Proteomes" id="UP001054945">
    <property type="component" value="Unassembled WGS sequence"/>
</dbReference>
<proteinExistence type="predicted"/>
<dbReference type="EMBL" id="BPLR01006758">
    <property type="protein sequence ID" value="GIY12224.1"/>
    <property type="molecule type" value="Genomic_DNA"/>
</dbReference>
<evidence type="ECO:0000313" key="2">
    <source>
        <dbReference type="Proteomes" id="UP001054945"/>
    </source>
</evidence>
<organism evidence="1 2">
    <name type="scientific">Caerostris extrusa</name>
    <name type="common">Bark spider</name>
    <name type="synonym">Caerostris bankana</name>
    <dbReference type="NCBI Taxonomy" id="172846"/>
    <lineage>
        <taxon>Eukaryota</taxon>
        <taxon>Metazoa</taxon>
        <taxon>Ecdysozoa</taxon>
        <taxon>Arthropoda</taxon>
        <taxon>Chelicerata</taxon>
        <taxon>Arachnida</taxon>
        <taxon>Araneae</taxon>
        <taxon>Araneomorphae</taxon>
        <taxon>Entelegynae</taxon>
        <taxon>Araneoidea</taxon>
        <taxon>Araneidae</taxon>
        <taxon>Caerostris</taxon>
    </lineage>
</organism>